<dbReference type="eggNOG" id="COG0584">
    <property type="taxonomic scope" value="Bacteria"/>
</dbReference>
<dbReference type="PANTHER" id="PTHR46211:SF14">
    <property type="entry name" value="GLYCEROPHOSPHODIESTER PHOSPHODIESTERASE"/>
    <property type="match status" value="1"/>
</dbReference>
<dbReference type="InterPro" id="IPR017946">
    <property type="entry name" value="PLC-like_Pdiesterase_TIM-brl"/>
</dbReference>
<gene>
    <name evidence="3" type="ordered locus">Gbro_0387</name>
</gene>
<dbReference type="InterPro" id="IPR030395">
    <property type="entry name" value="GP_PDE_dom"/>
</dbReference>
<dbReference type="GO" id="GO:0008081">
    <property type="term" value="F:phosphoric diester hydrolase activity"/>
    <property type="evidence" value="ECO:0007669"/>
    <property type="project" value="InterPro"/>
</dbReference>
<proteinExistence type="predicted"/>
<dbReference type="HOGENOM" id="CLU_030006_7_0_11"/>
<dbReference type="PROSITE" id="PS50007">
    <property type="entry name" value="PIPLC_X_DOMAIN"/>
    <property type="match status" value="1"/>
</dbReference>
<dbReference type="Gene3D" id="3.20.20.190">
    <property type="entry name" value="Phosphatidylinositol (PI) phosphodiesterase"/>
    <property type="match status" value="1"/>
</dbReference>
<evidence type="ECO:0000313" key="4">
    <source>
        <dbReference type="Proteomes" id="UP000001219"/>
    </source>
</evidence>
<dbReference type="KEGG" id="gbr:Gbro_0387"/>
<dbReference type="PROSITE" id="PS51704">
    <property type="entry name" value="GP_PDE"/>
    <property type="match status" value="1"/>
</dbReference>
<dbReference type="Proteomes" id="UP000001219">
    <property type="component" value="Chromosome"/>
</dbReference>
<organism evidence="3 4">
    <name type="scientific">Gordonia bronchialis (strain ATCC 25592 / DSM 43247 / BCRC 13721 / JCM 3198 / KCTC 3076 / NBRC 16047 / NCTC 10667)</name>
    <name type="common">Rhodococcus bronchialis</name>
    <dbReference type="NCBI Taxonomy" id="526226"/>
    <lineage>
        <taxon>Bacteria</taxon>
        <taxon>Bacillati</taxon>
        <taxon>Actinomycetota</taxon>
        <taxon>Actinomycetes</taxon>
        <taxon>Mycobacteriales</taxon>
        <taxon>Gordoniaceae</taxon>
        <taxon>Gordonia</taxon>
    </lineage>
</organism>
<evidence type="ECO:0000256" key="1">
    <source>
        <dbReference type="SAM" id="SignalP"/>
    </source>
</evidence>
<keyword evidence="4" id="KW-1185">Reference proteome</keyword>
<reference evidence="3 4" key="2">
    <citation type="journal article" date="2010" name="Stand. Genomic Sci.">
        <title>Complete genome sequence of Gordonia bronchialis type strain (3410).</title>
        <authorList>
            <person name="Ivanova N."/>
            <person name="Sikorski J."/>
            <person name="Jando M."/>
            <person name="Lapidus A."/>
            <person name="Nolan M."/>
            <person name="Lucas S."/>
            <person name="Del Rio T.G."/>
            <person name="Tice H."/>
            <person name="Copeland A."/>
            <person name="Cheng J.F."/>
            <person name="Chen F."/>
            <person name="Bruce D."/>
            <person name="Goodwin L."/>
            <person name="Pitluck S."/>
            <person name="Mavromatis K."/>
            <person name="Ovchinnikova G."/>
            <person name="Pati A."/>
            <person name="Chen A."/>
            <person name="Palaniappan K."/>
            <person name="Land M."/>
            <person name="Hauser L."/>
            <person name="Chang Y.J."/>
            <person name="Jeffries C.D."/>
            <person name="Chain P."/>
            <person name="Saunders E."/>
            <person name="Han C."/>
            <person name="Detter J.C."/>
            <person name="Brettin T."/>
            <person name="Rohde M."/>
            <person name="Goker M."/>
            <person name="Bristow J."/>
            <person name="Eisen J.A."/>
            <person name="Markowitz V."/>
            <person name="Hugenholtz P."/>
            <person name="Klenk H.P."/>
            <person name="Kyrpides N.C."/>
        </authorList>
    </citation>
    <scope>NUCLEOTIDE SEQUENCE [LARGE SCALE GENOMIC DNA]</scope>
    <source>
        <strain evidence="4">ATCC 25592 / DSM 43247 / BCRC 13721 / JCM 3198 / KCTC 3076 / NBRC 16047 / NCTC 10667</strain>
    </source>
</reference>
<feature type="domain" description="GP-PDE" evidence="2">
    <location>
        <begin position="42"/>
        <end position="327"/>
    </location>
</feature>
<protein>
    <submittedName>
        <fullName evidence="3">Glycerophosphoryl diester phosphodiesterase</fullName>
    </submittedName>
</protein>
<dbReference type="SUPFAM" id="SSF51695">
    <property type="entry name" value="PLC-like phosphodiesterases"/>
    <property type="match status" value="1"/>
</dbReference>
<dbReference type="STRING" id="526226.Gbro_0387"/>
<dbReference type="AlphaFoldDB" id="D0LDA1"/>
<keyword evidence="1" id="KW-0732">Signal</keyword>
<dbReference type="Pfam" id="PF03009">
    <property type="entry name" value="GDPD"/>
    <property type="match status" value="1"/>
</dbReference>
<dbReference type="GO" id="GO:0006629">
    <property type="term" value="P:lipid metabolic process"/>
    <property type="evidence" value="ECO:0007669"/>
    <property type="project" value="InterPro"/>
</dbReference>
<name>D0LDA1_GORB4</name>
<evidence type="ECO:0000259" key="2">
    <source>
        <dbReference type="PROSITE" id="PS51704"/>
    </source>
</evidence>
<dbReference type="EMBL" id="CP001802">
    <property type="protein sequence ID" value="ACY19721.1"/>
    <property type="molecule type" value="Genomic_DNA"/>
</dbReference>
<sequence>MHWGMRLVRRSTILLSGVAAATLVGAPPPSAVAAPGPTAASFDLQAHRGGRGEHTEESLRGFESALRLGVSTLELDIVLTRDLQPIIWHDPTIQADKCRDTAPATPGDRQFPYVGKVVHDLTYAQIATLHCDKNLADYPDAKPVVGNRIARLGDLFALTRKLGAKHIGYNIETKIEAEKRWQSATPEQYVGVIVASVRAAASAQGAPIRATIQSFDWRTLPIVARIAPDLPRVALWDTTTWKPGSRWLGPVSYAGVRGDVINGARQVASILSPDYDLSTKVLVTRAHRLGLKVIPWTVNDPAAMNAQIDLGVDGLITDYPTRLRTILRERGMPLPAPVR</sequence>
<reference evidence="4" key="1">
    <citation type="submission" date="2009-10" db="EMBL/GenBank/DDBJ databases">
        <title>The complete chromosome of Gordonia bronchialis DSM 43247.</title>
        <authorList>
            <consortium name="US DOE Joint Genome Institute (JGI-PGF)"/>
            <person name="Lucas S."/>
            <person name="Copeland A."/>
            <person name="Lapidus A."/>
            <person name="Glavina del Rio T."/>
            <person name="Dalin E."/>
            <person name="Tice H."/>
            <person name="Bruce D."/>
            <person name="Goodwin L."/>
            <person name="Pitluck S."/>
            <person name="Kyrpides N."/>
            <person name="Mavromatis K."/>
            <person name="Ivanova N."/>
            <person name="Ovchinnikova G."/>
            <person name="Saunders E."/>
            <person name="Brettin T."/>
            <person name="Detter J.C."/>
            <person name="Han C."/>
            <person name="Larimer F."/>
            <person name="Land M."/>
            <person name="Hauser L."/>
            <person name="Markowitz V."/>
            <person name="Cheng J.-F."/>
            <person name="Hugenholtz P."/>
            <person name="Woyke T."/>
            <person name="Wu D."/>
            <person name="Jando M."/>
            <person name="Schneider S."/>
            <person name="Goeker M."/>
            <person name="Klenk H.-P."/>
            <person name="Eisen J.A."/>
        </authorList>
    </citation>
    <scope>NUCLEOTIDE SEQUENCE [LARGE SCALE GENOMIC DNA]</scope>
    <source>
        <strain evidence="4">ATCC 25592 / DSM 43247 / BCRC 13721 / JCM 3198 / KCTC 3076 / NBRC 16047 / NCTC 10667</strain>
    </source>
</reference>
<accession>D0LDA1</accession>
<feature type="signal peptide" evidence="1">
    <location>
        <begin position="1"/>
        <end position="33"/>
    </location>
</feature>
<evidence type="ECO:0000313" key="3">
    <source>
        <dbReference type="EMBL" id="ACY19721.1"/>
    </source>
</evidence>
<dbReference type="PANTHER" id="PTHR46211">
    <property type="entry name" value="GLYCEROPHOSPHORYL DIESTER PHOSPHODIESTERASE"/>
    <property type="match status" value="1"/>
</dbReference>
<feature type="chain" id="PRO_5003009964" evidence="1">
    <location>
        <begin position="34"/>
        <end position="339"/>
    </location>
</feature>